<dbReference type="InterPro" id="IPR042099">
    <property type="entry name" value="ANL_N_sf"/>
</dbReference>
<dbReference type="SUPFAM" id="SSF56801">
    <property type="entry name" value="Acetyl-CoA synthetase-like"/>
    <property type="match status" value="1"/>
</dbReference>
<dbReference type="Pfam" id="PF00501">
    <property type="entry name" value="AMP-binding"/>
    <property type="match status" value="1"/>
</dbReference>
<dbReference type="GO" id="GO:0016874">
    <property type="term" value="F:ligase activity"/>
    <property type="evidence" value="ECO:0007669"/>
    <property type="project" value="UniProtKB-KW"/>
</dbReference>
<evidence type="ECO:0000313" key="2">
    <source>
        <dbReference type="EMBL" id="MFC4833086.1"/>
    </source>
</evidence>
<dbReference type="EMBL" id="JBHSIM010000023">
    <property type="protein sequence ID" value="MFC4833086.1"/>
    <property type="molecule type" value="Genomic_DNA"/>
</dbReference>
<accession>A0ABV9RFU3</accession>
<reference evidence="3" key="1">
    <citation type="journal article" date="2019" name="Int. J. Syst. Evol. Microbiol.">
        <title>The Global Catalogue of Microorganisms (GCM) 10K type strain sequencing project: providing services to taxonomists for standard genome sequencing and annotation.</title>
        <authorList>
            <consortium name="The Broad Institute Genomics Platform"/>
            <consortium name="The Broad Institute Genome Sequencing Center for Infectious Disease"/>
            <person name="Wu L."/>
            <person name="Ma J."/>
        </authorList>
    </citation>
    <scope>NUCLEOTIDE SEQUENCE [LARGE SCALE GENOMIC DNA]</scope>
    <source>
        <strain evidence="3">CCUG 50347</strain>
    </source>
</reference>
<dbReference type="PANTHER" id="PTHR43767:SF1">
    <property type="entry name" value="NONRIBOSOMAL PEPTIDE SYNTHASE PES1 (EUROFUNG)-RELATED"/>
    <property type="match status" value="1"/>
</dbReference>
<proteinExistence type="predicted"/>
<sequence length="549" mass="57553">MTILDAATLDALLDEHARSRPDAPALVLPRPGLGVFESRLGERATQRVTFAELARRVDDVAAGLRAAGIGPGTRTALLVPPTADFFVIAYALMRVRAVPVVVDPGIGLRRVRSCLGEAAPEAFIAVPRGHLARRALGWCPDARIAICTGAAPIPGTIALRRLERTGARGPRMPLVAERPAGDPAAILFTSGSTGAPKGVEHRDEGLLAQAGLVGGLYGLGPGDVSLATFPPFALFGPALGMTTVVPRMDPTRPARVVPGRLVRAVERTGATVMFGSPAVLDRLGRGAPDGTLLPTLRTVISAGAPVPRDVQRRVLALLAPGAQVHTPYGATEALPVATIGSDELLDLPDDGICVGRPVPGVDVALMRVTDGPVAALTPEMRVPDGEVGEVVVRGPVVSRAYAERPEATAAAKLDWDGRLAHRMGDLASLDDAGRLWFAGRVTHVVPTADGPLYSVPCEEVLNHDPAVRRSALVGVGSGPVREPVFVVELADGARLTDDVRERLLAVAASDARTRTVRTVLPHRALPVDPRHNSKIDREALGRWAAGELS</sequence>
<dbReference type="Proteomes" id="UP001595909">
    <property type="component" value="Unassembled WGS sequence"/>
</dbReference>
<dbReference type="InterPro" id="IPR050237">
    <property type="entry name" value="ATP-dep_AMP-bd_enzyme"/>
</dbReference>
<evidence type="ECO:0000259" key="1">
    <source>
        <dbReference type="Pfam" id="PF00501"/>
    </source>
</evidence>
<dbReference type="InterPro" id="IPR020845">
    <property type="entry name" value="AMP-binding_CS"/>
</dbReference>
<dbReference type="RefSeq" id="WP_274187205.1">
    <property type="nucleotide sequence ID" value="NZ_BAABHN010000023.1"/>
</dbReference>
<dbReference type="InterPro" id="IPR000873">
    <property type="entry name" value="AMP-dep_synth/lig_dom"/>
</dbReference>
<keyword evidence="2" id="KW-0436">Ligase</keyword>
<gene>
    <name evidence="2" type="ORF">ACFPEL_11785</name>
</gene>
<name>A0ABV9RFU3_9PSEU</name>
<dbReference type="PROSITE" id="PS00455">
    <property type="entry name" value="AMP_BINDING"/>
    <property type="match status" value="1"/>
</dbReference>
<dbReference type="Gene3D" id="3.40.50.12780">
    <property type="entry name" value="N-terminal domain of ligase-like"/>
    <property type="match status" value="1"/>
</dbReference>
<dbReference type="NCBIfam" id="NF006754">
    <property type="entry name" value="PRK09274.1"/>
    <property type="match status" value="1"/>
</dbReference>
<comment type="caution">
    <text evidence="2">The sequence shown here is derived from an EMBL/GenBank/DDBJ whole genome shotgun (WGS) entry which is preliminary data.</text>
</comment>
<dbReference type="PANTHER" id="PTHR43767">
    <property type="entry name" value="LONG-CHAIN-FATTY-ACID--COA LIGASE"/>
    <property type="match status" value="1"/>
</dbReference>
<feature type="domain" description="AMP-dependent synthetase/ligase" evidence="1">
    <location>
        <begin position="13"/>
        <end position="401"/>
    </location>
</feature>
<evidence type="ECO:0000313" key="3">
    <source>
        <dbReference type="Proteomes" id="UP001595909"/>
    </source>
</evidence>
<organism evidence="2 3">
    <name type="scientific">Actinomycetospora chibensis</name>
    <dbReference type="NCBI Taxonomy" id="663606"/>
    <lineage>
        <taxon>Bacteria</taxon>
        <taxon>Bacillati</taxon>
        <taxon>Actinomycetota</taxon>
        <taxon>Actinomycetes</taxon>
        <taxon>Pseudonocardiales</taxon>
        <taxon>Pseudonocardiaceae</taxon>
        <taxon>Actinomycetospora</taxon>
    </lineage>
</organism>
<protein>
    <submittedName>
        <fullName evidence="2">Fatty acid CoA ligase family protein</fullName>
    </submittedName>
</protein>
<keyword evidence="3" id="KW-1185">Reference proteome</keyword>